<dbReference type="InterPro" id="IPR009081">
    <property type="entry name" value="PP-bd_ACP"/>
</dbReference>
<reference evidence="2 3" key="1">
    <citation type="submission" date="2020-08" db="EMBL/GenBank/DDBJ databases">
        <title>Sequencing the genomes of 1000 actinobacteria strains.</title>
        <authorList>
            <person name="Klenk H.-P."/>
        </authorList>
    </citation>
    <scope>NUCLEOTIDE SEQUENCE [LARGE SCALE GENOMIC DNA]</scope>
    <source>
        <strain evidence="2 3">DSM 43582</strain>
    </source>
</reference>
<dbReference type="Gene3D" id="1.10.1200.10">
    <property type="entry name" value="ACP-like"/>
    <property type="match status" value="1"/>
</dbReference>
<dbReference type="Proteomes" id="UP000540412">
    <property type="component" value="Unassembled WGS sequence"/>
</dbReference>
<dbReference type="AlphaFoldDB" id="A0A7W9PK29"/>
<sequence>MSTSVPTPPSLTEMRAVIADLLGVTAEEVPLDADLHVLGVTSIGMLRLANRWRRLGLEISYAELASEPTLNAWRRRLAPEPRDA</sequence>
<feature type="domain" description="Carrier" evidence="1">
    <location>
        <begin position="8"/>
        <end position="81"/>
    </location>
</feature>
<dbReference type="PROSITE" id="PS50075">
    <property type="entry name" value="CARRIER"/>
    <property type="match status" value="1"/>
</dbReference>
<gene>
    <name evidence="2" type="ORF">BJY24_006337</name>
</gene>
<dbReference type="SUPFAM" id="SSF47336">
    <property type="entry name" value="ACP-like"/>
    <property type="match status" value="1"/>
</dbReference>
<comment type="caution">
    <text evidence="2">The sequence shown here is derived from an EMBL/GenBank/DDBJ whole genome shotgun (WGS) entry which is preliminary data.</text>
</comment>
<dbReference type="EMBL" id="JACHIT010000002">
    <property type="protein sequence ID" value="MBB5917425.1"/>
    <property type="molecule type" value="Genomic_DNA"/>
</dbReference>
<organism evidence="2 3">
    <name type="scientific">Nocardia transvalensis</name>
    <dbReference type="NCBI Taxonomy" id="37333"/>
    <lineage>
        <taxon>Bacteria</taxon>
        <taxon>Bacillati</taxon>
        <taxon>Actinomycetota</taxon>
        <taxon>Actinomycetes</taxon>
        <taxon>Mycobacteriales</taxon>
        <taxon>Nocardiaceae</taxon>
        <taxon>Nocardia</taxon>
    </lineage>
</organism>
<dbReference type="RefSeq" id="WP_040749892.1">
    <property type="nucleotide sequence ID" value="NZ_JACHIT010000002.1"/>
</dbReference>
<evidence type="ECO:0000313" key="3">
    <source>
        <dbReference type="Proteomes" id="UP000540412"/>
    </source>
</evidence>
<proteinExistence type="predicted"/>
<keyword evidence="3" id="KW-1185">Reference proteome</keyword>
<protein>
    <submittedName>
        <fullName evidence="2">Aryl carrier-like protein</fullName>
    </submittedName>
</protein>
<dbReference type="Pfam" id="PF00550">
    <property type="entry name" value="PP-binding"/>
    <property type="match status" value="1"/>
</dbReference>
<accession>A0A7W9PK29</accession>
<evidence type="ECO:0000313" key="2">
    <source>
        <dbReference type="EMBL" id="MBB5917425.1"/>
    </source>
</evidence>
<name>A0A7W9PK29_9NOCA</name>
<evidence type="ECO:0000259" key="1">
    <source>
        <dbReference type="PROSITE" id="PS50075"/>
    </source>
</evidence>
<dbReference type="InterPro" id="IPR036736">
    <property type="entry name" value="ACP-like_sf"/>
</dbReference>